<keyword evidence="16" id="KW-1185">Reference proteome</keyword>
<evidence type="ECO:0000259" key="14">
    <source>
        <dbReference type="Pfam" id="PF26253"/>
    </source>
</evidence>
<protein>
    <recommendedName>
        <fullName evidence="9">RNA-dependent RNA polymerase</fullName>
        <ecNumber evidence="9">2.7.7.48</ecNumber>
    </recommendedName>
</protein>
<feature type="region of interest" description="Disordered" evidence="10">
    <location>
        <begin position="72"/>
        <end position="120"/>
    </location>
</feature>
<feature type="domain" description="RDRP3-5 N-terminal" evidence="12">
    <location>
        <begin position="8"/>
        <end position="78"/>
    </location>
</feature>
<dbReference type="AlphaFoldDB" id="A0A8K0GZL9"/>
<evidence type="ECO:0000256" key="6">
    <source>
        <dbReference type="ARBA" id="ARBA00023158"/>
    </source>
</evidence>
<evidence type="ECO:0000256" key="5">
    <source>
        <dbReference type="ARBA" id="ARBA00022884"/>
    </source>
</evidence>
<dbReference type="Pfam" id="PF05183">
    <property type="entry name" value="RdRP"/>
    <property type="match status" value="1"/>
</dbReference>
<gene>
    <name evidence="15" type="ORF">FNV43_RR16899</name>
</gene>
<feature type="compositionally biased region" description="Low complexity" evidence="10">
    <location>
        <begin position="72"/>
        <end position="100"/>
    </location>
</feature>
<dbReference type="GO" id="GO:0031380">
    <property type="term" value="C:nuclear RNA-directed RNA polymerase complex"/>
    <property type="evidence" value="ECO:0007669"/>
    <property type="project" value="TreeGrafter"/>
</dbReference>
<dbReference type="GO" id="GO:0030422">
    <property type="term" value="P:siRNA processing"/>
    <property type="evidence" value="ECO:0007669"/>
    <property type="project" value="TreeGrafter"/>
</dbReference>
<dbReference type="InterPro" id="IPR058697">
    <property type="entry name" value="RDRP3-5_N"/>
</dbReference>
<dbReference type="Pfam" id="PF26253">
    <property type="entry name" value="RdRP_head"/>
    <property type="match status" value="1"/>
</dbReference>
<comment type="catalytic activity">
    <reaction evidence="7 9">
        <text>RNA(n) + a ribonucleoside 5'-triphosphate = RNA(n+1) + diphosphate</text>
        <dbReference type="Rhea" id="RHEA:21248"/>
        <dbReference type="Rhea" id="RHEA-COMP:14527"/>
        <dbReference type="Rhea" id="RHEA-COMP:17342"/>
        <dbReference type="ChEBI" id="CHEBI:33019"/>
        <dbReference type="ChEBI" id="CHEBI:61557"/>
        <dbReference type="ChEBI" id="CHEBI:140395"/>
        <dbReference type="EC" id="2.7.7.48"/>
    </reaction>
</comment>
<comment type="function">
    <text evidence="8 9">Probably involved in the RNA silencing pathway and required for the generation of small interfering RNAs (siRNAs).</text>
</comment>
<evidence type="ECO:0000256" key="8">
    <source>
        <dbReference type="ARBA" id="ARBA00093763"/>
    </source>
</evidence>
<feature type="domain" description="RDRP C-terminal head" evidence="14">
    <location>
        <begin position="966"/>
        <end position="1052"/>
    </location>
</feature>
<dbReference type="EMBL" id="VOIH02000007">
    <property type="protein sequence ID" value="KAF3442981.1"/>
    <property type="molecule type" value="Genomic_DNA"/>
</dbReference>
<evidence type="ECO:0000256" key="1">
    <source>
        <dbReference type="ARBA" id="ARBA00005762"/>
    </source>
</evidence>
<dbReference type="GO" id="GO:0003968">
    <property type="term" value="F:RNA-directed RNA polymerase activity"/>
    <property type="evidence" value="ECO:0007669"/>
    <property type="project" value="UniProtKB-KW"/>
</dbReference>
<comment type="caution">
    <text evidence="15">The sequence shown here is derived from an EMBL/GenBank/DDBJ whole genome shotgun (WGS) entry which is preliminary data.</text>
</comment>
<comment type="similarity">
    <text evidence="1 9">Belongs to the RdRP family.</text>
</comment>
<dbReference type="PANTHER" id="PTHR23079">
    <property type="entry name" value="RNA-DEPENDENT RNA POLYMERASE"/>
    <property type="match status" value="1"/>
</dbReference>
<evidence type="ECO:0000256" key="10">
    <source>
        <dbReference type="SAM" id="MobiDB-lite"/>
    </source>
</evidence>
<dbReference type="InterPro" id="IPR057596">
    <property type="entry name" value="RDRP_core"/>
</dbReference>
<dbReference type="GO" id="GO:0003723">
    <property type="term" value="F:RNA binding"/>
    <property type="evidence" value="ECO:0007669"/>
    <property type="project" value="UniProtKB-KW"/>
</dbReference>
<keyword evidence="2 9" id="KW-0696">RNA-directed RNA polymerase</keyword>
<evidence type="ECO:0000256" key="9">
    <source>
        <dbReference type="RuleBase" id="RU363098"/>
    </source>
</evidence>
<dbReference type="Pfam" id="PF26249">
    <property type="entry name" value="4HB_RdRP3_N"/>
    <property type="match status" value="1"/>
</dbReference>
<dbReference type="Pfam" id="PF26252">
    <property type="entry name" value="RdRP_helical"/>
    <property type="match status" value="1"/>
</dbReference>
<evidence type="ECO:0000256" key="2">
    <source>
        <dbReference type="ARBA" id="ARBA00022484"/>
    </source>
</evidence>
<evidence type="ECO:0000259" key="13">
    <source>
        <dbReference type="Pfam" id="PF26252"/>
    </source>
</evidence>
<dbReference type="OrthoDB" id="6513042at2759"/>
<evidence type="ECO:0000259" key="11">
    <source>
        <dbReference type="Pfam" id="PF05183"/>
    </source>
</evidence>
<feature type="domain" description="RDRP core" evidence="11">
    <location>
        <begin position="287"/>
        <end position="917"/>
    </location>
</feature>
<keyword evidence="4 9" id="KW-0548">Nucleotidyltransferase</keyword>
<evidence type="ECO:0000313" key="15">
    <source>
        <dbReference type="EMBL" id="KAF3442981.1"/>
    </source>
</evidence>
<dbReference type="PANTHER" id="PTHR23079:SF55">
    <property type="entry name" value="RNA-DIRECTED RNA POLYMERASE"/>
    <property type="match status" value="1"/>
</dbReference>
<proteinExistence type="inferred from homology"/>
<evidence type="ECO:0000259" key="12">
    <source>
        <dbReference type="Pfam" id="PF26249"/>
    </source>
</evidence>
<dbReference type="Proteomes" id="UP000796880">
    <property type="component" value="Unassembled WGS sequence"/>
</dbReference>
<dbReference type="InterPro" id="IPR058752">
    <property type="entry name" value="RDRP_C_head"/>
</dbReference>
<feature type="compositionally biased region" description="Polar residues" evidence="10">
    <location>
        <begin position="111"/>
        <end position="120"/>
    </location>
</feature>
<keyword evidence="6 9" id="KW-0943">RNA-mediated gene silencing</keyword>
<evidence type="ECO:0000313" key="16">
    <source>
        <dbReference type="Proteomes" id="UP000796880"/>
    </source>
</evidence>
<evidence type="ECO:0000256" key="7">
    <source>
        <dbReference type="ARBA" id="ARBA00048744"/>
    </source>
</evidence>
<feature type="domain" description="RDRP helical" evidence="13">
    <location>
        <begin position="201"/>
        <end position="265"/>
    </location>
</feature>
<keyword evidence="3 9" id="KW-0808">Transferase</keyword>
<name>A0A8K0GZL9_9ROSA</name>
<evidence type="ECO:0000256" key="4">
    <source>
        <dbReference type="ARBA" id="ARBA00022695"/>
    </source>
</evidence>
<organism evidence="15 16">
    <name type="scientific">Rhamnella rubrinervis</name>
    <dbReference type="NCBI Taxonomy" id="2594499"/>
    <lineage>
        <taxon>Eukaryota</taxon>
        <taxon>Viridiplantae</taxon>
        <taxon>Streptophyta</taxon>
        <taxon>Embryophyta</taxon>
        <taxon>Tracheophyta</taxon>
        <taxon>Spermatophyta</taxon>
        <taxon>Magnoliopsida</taxon>
        <taxon>eudicotyledons</taxon>
        <taxon>Gunneridae</taxon>
        <taxon>Pentapetalae</taxon>
        <taxon>rosids</taxon>
        <taxon>fabids</taxon>
        <taxon>Rosales</taxon>
        <taxon>Rhamnaceae</taxon>
        <taxon>rhamnoid group</taxon>
        <taxon>Rhamneae</taxon>
        <taxon>Rhamnella</taxon>
    </lineage>
</organism>
<dbReference type="InterPro" id="IPR058751">
    <property type="entry name" value="RDRP_helical"/>
</dbReference>
<dbReference type="EC" id="2.7.7.48" evidence="9"/>
<dbReference type="InterPro" id="IPR007855">
    <property type="entry name" value="RDRP"/>
</dbReference>
<sequence length="1061" mass="120483">MADSCSQVPLPQSVDQLLHQISTDQNQPLPCADTRRKLASRGEEEALEILQKISRRNIRNLDAYINRMLQLQQSSDSSPHSKSRRLSPSPSKSACSSTTAIRLYASPPLTPQRSSTTATRLYASSPTTATRLYASSPTTATHLYASPPTTATRLYASPSTTATRLYASPLPPPPQASLLGTGEASVSSVMLELPRESGRAQLEALGELEFRKQFLILNYSGGMELHAIISAEEIRSLKDLPMRTFESRVWVNLGQRYADRQDRRTYIDWDSGKTHIYRCHVSVDGSYRFKGPYLEKKRTHLQKVLGDDSVLMVKFAEEVNGMDVRDYPYAGYMKIAREGIPVGLRKYRFFVFKDGGKEEKKKNPTSSPVKCYFIRMESEALIDNIGSYKWSNRTISEVRKFFMHAHMLSSVPKYMARFSLILSKTVSLEVELSSVKVERIKDEYCLDDYDNCILRDGKPLIHTDGTGFISEDLALLCPKNLQKGEYTSNQNLEIIPRHDNKVLETKQLELFKTQKPPLLTQFRLFNNGCAVKGTFLVNKKLPPRTMQIRDSMIKVEKDESLSNDRTANSMEIVGTSNPPKKTYLSKNLIALLSYGGVPNEYFTKILMDALGDAHGSFRNKRAALRVSMNYGDMDDNFTVARMILSGIPLEESYLQYRLSILMKKQLESLKGGKLFVPGCYYLMGTVDPTGILESNQVCIILENGHVSGKVLVYRNPGVHFGDIHLLEAIYVSELSSYVGNAKYAIFFSRKGPRSVADEIAGGDFDGDMYWISINPQLLEYFKPSEPWIPSSSVHKVAGKRPNLLSDEELEDELFKLFLETRFQPSFAMSEAADCWLALMDRFLTLDNNNIEEKKVVERNILQLIDIYYDALDAPKNGGKVEVPRELKVKMFPHYMEKKAPFKSFKSSSILGIIYDTVNSYQYEDHSNQEIRKLPSFDVEVPEPCLKKWKDCYEKYRADMSLALQDDDRERRDEAANEVIKKYKKILYEAEEFEESSRNTEEIFNEAIAIYNLAYNYATSTGDIQKCGFPWKVAGPALFKLHTMKLSEKAFVCLPSVLREVL</sequence>
<reference evidence="15" key="1">
    <citation type="submission" date="2020-03" db="EMBL/GenBank/DDBJ databases">
        <title>A high-quality chromosome-level genome assembly of a woody plant with both climbing and erect habits, Rhamnella rubrinervis.</title>
        <authorList>
            <person name="Lu Z."/>
            <person name="Yang Y."/>
            <person name="Zhu X."/>
            <person name="Sun Y."/>
        </authorList>
    </citation>
    <scope>NUCLEOTIDE SEQUENCE</scope>
    <source>
        <strain evidence="15">BYM</strain>
        <tissue evidence="15">Leaf</tissue>
    </source>
</reference>
<accession>A0A8K0GZL9</accession>
<evidence type="ECO:0000256" key="3">
    <source>
        <dbReference type="ARBA" id="ARBA00022679"/>
    </source>
</evidence>
<keyword evidence="5 9" id="KW-0694">RNA-binding</keyword>